<dbReference type="PANTHER" id="PTHR15549">
    <property type="entry name" value="PAIRED IMMUNOGLOBULIN-LIKE TYPE 2 RECEPTOR"/>
    <property type="match status" value="1"/>
</dbReference>
<evidence type="ECO:0000256" key="4">
    <source>
        <dbReference type="ARBA" id="ARBA00023136"/>
    </source>
</evidence>
<keyword evidence="2 6" id="KW-0812">Transmembrane</keyword>
<dbReference type="InterPro" id="IPR051694">
    <property type="entry name" value="Immunoregulatory_rcpt-like"/>
</dbReference>
<organism evidence="7 8">
    <name type="scientific">Dichomitus squalens</name>
    <dbReference type="NCBI Taxonomy" id="114155"/>
    <lineage>
        <taxon>Eukaryota</taxon>
        <taxon>Fungi</taxon>
        <taxon>Dikarya</taxon>
        <taxon>Basidiomycota</taxon>
        <taxon>Agaricomycotina</taxon>
        <taxon>Agaricomycetes</taxon>
        <taxon>Polyporales</taxon>
        <taxon>Polyporaceae</taxon>
        <taxon>Dichomitus</taxon>
    </lineage>
</organism>
<evidence type="ECO:0000256" key="1">
    <source>
        <dbReference type="ARBA" id="ARBA00004167"/>
    </source>
</evidence>
<dbReference type="PANTHER" id="PTHR15549:SF30">
    <property type="entry name" value="MID2 DOMAIN-CONTAINING PROTEIN"/>
    <property type="match status" value="1"/>
</dbReference>
<evidence type="ECO:0000313" key="7">
    <source>
        <dbReference type="EMBL" id="TBU55931.1"/>
    </source>
</evidence>
<evidence type="ECO:0000313" key="8">
    <source>
        <dbReference type="Proteomes" id="UP000292082"/>
    </source>
</evidence>
<feature type="compositionally biased region" description="Low complexity" evidence="5">
    <location>
        <begin position="119"/>
        <end position="149"/>
    </location>
</feature>
<dbReference type="AlphaFoldDB" id="A0A4Q9PNR9"/>
<feature type="region of interest" description="Disordered" evidence="5">
    <location>
        <begin position="119"/>
        <end position="164"/>
    </location>
</feature>
<dbReference type="CDD" id="cd21699">
    <property type="entry name" value="JMTM_APP_like"/>
    <property type="match status" value="1"/>
</dbReference>
<evidence type="ECO:0000256" key="5">
    <source>
        <dbReference type="SAM" id="MobiDB-lite"/>
    </source>
</evidence>
<dbReference type="GO" id="GO:0071944">
    <property type="term" value="C:cell periphery"/>
    <property type="evidence" value="ECO:0007669"/>
    <property type="project" value="UniProtKB-ARBA"/>
</dbReference>
<gene>
    <name evidence="7" type="ORF">BD310DRAFT_932510</name>
</gene>
<dbReference type="EMBL" id="ML145160">
    <property type="protein sequence ID" value="TBU55931.1"/>
    <property type="molecule type" value="Genomic_DNA"/>
</dbReference>
<keyword evidence="3 6" id="KW-1133">Transmembrane helix</keyword>
<accession>A0A4Q9PNR9</accession>
<sequence length="235" mass="24854">MSFPSIETRRKAMFSLPPRAVGTRSAAFEVDTPQPPPTQCRTTKLTWQGGVPPYVLQIVYEVNGTVAQEFDSLTNNTLFWTANITAGTRLHLVLSDTSSLAPSDSGPFIIQPGVDSCLSNSSGTNSSPRPSGTTSPPGSRLTSSASSSAVPPPSGTADEFRSGRSSSHPLSVGAIVGIAIAGVVFGLLIALGLFIMRKRRKAAEDSVRPRPRSYNYASTSMTLQSCTMIGGTRHH</sequence>
<name>A0A4Q9PNR9_9APHY</name>
<proteinExistence type="predicted"/>
<reference evidence="7 8" key="1">
    <citation type="submission" date="2019-01" db="EMBL/GenBank/DDBJ databases">
        <title>Draft genome sequences of three monokaryotic isolates of the white-rot basidiomycete fungus Dichomitus squalens.</title>
        <authorList>
            <consortium name="DOE Joint Genome Institute"/>
            <person name="Lopez S.C."/>
            <person name="Andreopoulos B."/>
            <person name="Pangilinan J."/>
            <person name="Lipzen A."/>
            <person name="Riley R."/>
            <person name="Ahrendt S."/>
            <person name="Ng V."/>
            <person name="Barry K."/>
            <person name="Daum C."/>
            <person name="Grigoriev I.V."/>
            <person name="Hilden K.S."/>
            <person name="Makela M.R."/>
            <person name="de Vries R.P."/>
        </authorList>
    </citation>
    <scope>NUCLEOTIDE SEQUENCE [LARGE SCALE GENOMIC DNA]</scope>
    <source>
        <strain evidence="7 8">CBS 464.89</strain>
    </source>
</reference>
<dbReference type="GO" id="GO:0016020">
    <property type="term" value="C:membrane"/>
    <property type="evidence" value="ECO:0007669"/>
    <property type="project" value="UniProtKB-SubCell"/>
</dbReference>
<evidence type="ECO:0000256" key="3">
    <source>
        <dbReference type="ARBA" id="ARBA00022989"/>
    </source>
</evidence>
<evidence type="ECO:0000256" key="2">
    <source>
        <dbReference type="ARBA" id="ARBA00022692"/>
    </source>
</evidence>
<protein>
    <recommendedName>
        <fullName evidence="9">Mid2 domain-containing protein</fullName>
    </recommendedName>
</protein>
<comment type="subcellular location">
    <subcellularLocation>
        <location evidence="1">Membrane</location>
        <topology evidence="1">Single-pass membrane protein</topology>
    </subcellularLocation>
</comment>
<keyword evidence="4 6" id="KW-0472">Membrane</keyword>
<keyword evidence="8" id="KW-1185">Reference proteome</keyword>
<dbReference type="Proteomes" id="UP000292082">
    <property type="component" value="Unassembled WGS sequence"/>
</dbReference>
<feature type="transmembrane region" description="Helical" evidence="6">
    <location>
        <begin position="170"/>
        <end position="196"/>
    </location>
</feature>
<evidence type="ECO:0008006" key="9">
    <source>
        <dbReference type="Google" id="ProtNLM"/>
    </source>
</evidence>
<evidence type="ECO:0000256" key="6">
    <source>
        <dbReference type="SAM" id="Phobius"/>
    </source>
</evidence>